<dbReference type="Gene3D" id="3.30.70.100">
    <property type="match status" value="1"/>
</dbReference>
<dbReference type="Gene3D" id="1.10.1240.10">
    <property type="entry name" value="Methionine synthase domain"/>
    <property type="match status" value="1"/>
</dbReference>
<gene>
    <name evidence="2" type="ORF">SAMN05878503_10783</name>
</gene>
<dbReference type="PROSITE" id="PS50925">
    <property type="entry name" value="BLUF"/>
    <property type="match status" value="1"/>
</dbReference>
<dbReference type="InterPro" id="IPR054140">
    <property type="entry name" value="AppA_4HB"/>
</dbReference>
<dbReference type="Gene3D" id="3.40.50.280">
    <property type="entry name" value="Cobalamin-binding domain"/>
    <property type="match status" value="1"/>
</dbReference>
<keyword evidence="3" id="KW-1185">Reference proteome</keyword>
<evidence type="ECO:0000313" key="2">
    <source>
        <dbReference type="EMBL" id="SNX70965.1"/>
    </source>
</evidence>
<accession>A0A285CU80</accession>
<dbReference type="Proteomes" id="UP000219467">
    <property type="component" value="Unassembled WGS sequence"/>
</dbReference>
<sequence>MAGSALISCCYRSVAAPDLTMRDVLDIVEASQVRNAEVGVTGVLLYAGGRFLQWLEGPADAVSSIMGYINRDHRHSEIEILSQEAIDQRRFADWHMQLSCAESDIRCMAPDGCDQVVTVGRSLLPDDTGTLPLDRVAAVRRFLSDVCAAQGLVREDGPETPTLALFSMRGRHSQRSALAEAAARLGDLLLADPLGALAEIETLLRTHAPTATDFARLYERCAERLTQDLAADRISALQVTLALSSLQMALRRIHHMPDPQKGHGAVTVAATPGQKPILEAALAGEMLRAAGWSTAVLYPESTAELVARLKATRTATLVIVPSLLDGPVQEASLRDLIAAVRAGQDLPRQRIIVGGRLGRAAPKVLQETGADAGFRNLSDVAGCVARVACPENADCCSMRACRMPAMQFCDKRINPDFLLANVMPSVLSRMAARQDSRRSA</sequence>
<dbReference type="Pfam" id="PF21961">
    <property type="entry name" value="AppA_4HB"/>
    <property type="match status" value="1"/>
</dbReference>
<dbReference type="GO" id="GO:0071949">
    <property type="term" value="F:FAD binding"/>
    <property type="evidence" value="ECO:0007669"/>
    <property type="project" value="InterPro"/>
</dbReference>
<organism evidence="2 3">
    <name type="scientific">Cereibacter ovatus</name>
    <dbReference type="NCBI Taxonomy" id="439529"/>
    <lineage>
        <taxon>Bacteria</taxon>
        <taxon>Pseudomonadati</taxon>
        <taxon>Pseudomonadota</taxon>
        <taxon>Alphaproteobacteria</taxon>
        <taxon>Rhodobacterales</taxon>
        <taxon>Paracoccaceae</taxon>
        <taxon>Cereibacter</taxon>
    </lineage>
</organism>
<dbReference type="Pfam" id="PF04940">
    <property type="entry name" value="BLUF"/>
    <property type="match status" value="1"/>
</dbReference>
<dbReference type="SUPFAM" id="SSF54975">
    <property type="entry name" value="Acylphosphatase/BLUF domain-like"/>
    <property type="match status" value="1"/>
</dbReference>
<dbReference type="GO" id="GO:0009882">
    <property type="term" value="F:blue light photoreceptor activity"/>
    <property type="evidence" value="ECO:0007669"/>
    <property type="project" value="InterPro"/>
</dbReference>
<evidence type="ECO:0000313" key="3">
    <source>
        <dbReference type="Proteomes" id="UP000219467"/>
    </source>
</evidence>
<dbReference type="AlphaFoldDB" id="A0A285CU80"/>
<dbReference type="InterPro" id="IPR007024">
    <property type="entry name" value="BLUF_domain"/>
</dbReference>
<evidence type="ECO:0000259" key="1">
    <source>
        <dbReference type="PROSITE" id="PS50925"/>
    </source>
</evidence>
<dbReference type="EMBL" id="OAOQ01000007">
    <property type="protein sequence ID" value="SNX70965.1"/>
    <property type="molecule type" value="Genomic_DNA"/>
</dbReference>
<name>A0A285CU80_9RHOB</name>
<protein>
    <submittedName>
        <fullName evidence="2">FAD-dependent sensor of blue light</fullName>
    </submittedName>
</protein>
<proteinExistence type="predicted"/>
<reference evidence="3" key="1">
    <citation type="submission" date="2017-08" db="EMBL/GenBank/DDBJ databases">
        <authorList>
            <person name="Varghese N."/>
            <person name="Submissions S."/>
        </authorList>
    </citation>
    <scope>NUCLEOTIDE SEQUENCE [LARGE SCALE GENOMIC DNA]</scope>
    <source>
        <strain evidence="3">JA234</strain>
    </source>
</reference>
<dbReference type="InterPro" id="IPR054142">
    <property type="entry name" value="AppA_SCHIC"/>
</dbReference>
<feature type="domain" description="BLUF" evidence="1">
    <location>
        <begin position="6"/>
        <end position="97"/>
    </location>
</feature>
<dbReference type="SMART" id="SM01034">
    <property type="entry name" value="BLUF"/>
    <property type="match status" value="1"/>
</dbReference>
<dbReference type="Pfam" id="PF21966">
    <property type="entry name" value="AppA_SCHIC"/>
    <property type="match status" value="1"/>
</dbReference>
<dbReference type="InterPro" id="IPR036594">
    <property type="entry name" value="Meth_synthase_dom"/>
</dbReference>
<dbReference type="InterPro" id="IPR036046">
    <property type="entry name" value="Acylphosphatase-like_dom_sf"/>
</dbReference>